<accession>A0A0G0QTW3</accession>
<proteinExistence type="predicted"/>
<dbReference type="EMBL" id="LBYB01000019">
    <property type="protein sequence ID" value="KKR40776.1"/>
    <property type="molecule type" value="Genomic_DNA"/>
</dbReference>
<dbReference type="AlphaFoldDB" id="A0A0G0QTW3"/>
<dbReference type="Proteomes" id="UP000034881">
    <property type="component" value="Unassembled WGS sequence"/>
</dbReference>
<reference evidence="1 2" key="1">
    <citation type="journal article" date="2015" name="Nature">
        <title>rRNA introns, odd ribosomes, and small enigmatic genomes across a large radiation of phyla.</title>
        <authorList>
            <person name="Brown C.T."/>
            <person name="Hug L.A."/>
            <person name="Thomas B.C."/>
            <person name="Sharon I."/>
            <person name="Castelle C.J."/>
            <person name="Singh A."/>
            <person name="Wilkins M.J."/>
            <person name="Williams K.H."/>
            <person name="Banfield J.F."/>
        </authorList>
    </citation>
    <scope>NUCLEOTIDE SEQUENCE [LARGE SCALE GENOMIC DNA]</scope>
</reference>
<sequence length="272" mass="31247">MSVERGRTAPEVRLLKLAFQAMPGIRVKPPTTELEAQRLEAVMSDVLSGLPRDERDLLAKRFKVGTPGRDLDEITTRARLKSLQSRAFFSLQKEEVVVKLTDFLEISQPKGFKNQFLRREQPINTSGMQLESVPVTVLLGPTVNEKTIDALNRFWHWKTRRGKFPKEMTIRDVLALDEEELRGVLRSYRRLGNYKAIIHGLKSSLREYLTGFQNELTEKRLQKIAQVAFGNPGFKDRLNEFGNNPADIIGVINFEVRQNPKLKEEIDRMDLS</sequence>
<comment type="caution">
    <text evidence="1">The sequence shown here is derived from an EMBL/GenBank/DDBJ whole genome shotgun (WGS) entry which is preliminary data.</text>
</comment>
<evidence type="ECO:0000313" key="1">
    <source>
        <dbReference type="EMBL" id="KKR40776.1"/>
    </source>
</evidence>
<organism evidence="1 2">
    <name type="scientific">Candidatus Daviesbacteria bacterium GW2011_GWC2_40_12</name>
    <dbReference type="NCBI Taxonomy" id="1618431"/>
    <lineage>
        <taxon>Bacteria</taxon>
        <taxon>Candidatus Daviesiibacteriota</taxon>
    </lineage>
</organism>
<protein>
    <submittedName>
        <fullName evidence="1">Uncharacterized protein</fullName>
    </submittedName>
</protein>
<name>A0A0G0QTW3_9BACT</name>
<evidence type="ECO:0000313" key="2">
    <source>
        <dbReference type="Proteomes" id="UP000034881"/>
    </source>
</evidence>
<gene>
    <name evidence="1" type="ORF">UT77_C0019G0008</name>
</gene>